<evidence type="ECO:0000313" key="1">
    <source>
        <dbReference type="EMBL" id="EMM74917.1"/>
    </source>
</evidence>
<comment type="caution">
    <text evidence="1">The sequence shown here is derived from an EMBL/GenBank/DDBJ whole genome shotgun (WGS) entry which is preliminary data.</text>
</comment>
<evidence type="ECO:0000313" key="2">
    <source>
        <dbReference type="Proteomes" id="UP000012101"/>
    </source>
</evidence>
<proteinExistence type="predicted"/>
<reference evidence="1 2" key="1">
    <citation type="submission" date="2013-01" db="EMBL/GenBank/DDBJ databases">
        <authorList>
            <person name="Harkins D.M."/>
            <person name="Durkin A.S."/>
            <person name="Brinkac L.M."/>
            <person name="Haft D.H."/>
            <person name="Selengut J.D."/>
            <person name="Sanka R."/>
            <person name="DePew J."/>
            <person name="Purushe J."/>
            <person name="Hospenthal D.R."/>
            <person name="Murray C.K."/>
            <person name="Pimentel G."/>
            <person name="Wasfy M."/>
            <person name="Vinetz J.M."/>
            <person name="Sutton G.G."/>
            <person name="Nierman W.C."/>
            <person name="Fouts D.E."/>
        </authorList>
    </citation>
    <scope>NUCLEOTIDE SEQUENCE [LARGE SCALE GENOMIC DNA]</scope>
    <source>
        <strain evidence="1 2">2006001855</strain>
    </source>
</reference>
<organism evidence="1 2">
    <name type="scientific">Leptospira weilii str. 2006001855</name>
    <dbReference type="NCBI Taxonomy" id="996804"/>
    <lineage>
        <taxon>Bacteria</taxon>
        <taxon>Pseudomonadati</taxon>
        <taxon>Spirochaetota</taxon>
        <taxon>Spirochaetia</taxon>
        <taxon>Leptospirales</taxon>
        <taxon>Leptospiraceae</taxon>
        <taxon>Leptospira</taxon>
    </lineage>
</organism>
<dbReference type="EMBL" id="AFJM02000001">
    <property type="protein sequence ID" value="EMM74917.1"/>
    <property type="molecule type" value="Genomic_DNA"/>
</dbReference>
<name>M6FUL8_9LEPT</name>
<dbReference type="Proteomes" id="UP000012101">
    <property type="component" value="Unassembled WGS sequence"/>
</dbReference>
<dbReference type="AlphaFoldDB" id="M6FUL8"/>
<gene>
    <name evidence="1" type="ORF">LEP1GSC038_0982</name>
</gene>
<sequence>MMYNLVFNSFSSKTVLIQCDHKRRDSSSSFLIAFYLKKLGYNIVLGSRLTSKSLYFLLKPELVLLTHPNSLFTPKEMAEAAKYTTFALLHPESSGMLQYAMIDHMRGGGLPLVILIVKISVKFLLGERFLKIGFRKQSYIKKKYRINRLSEIRFLYTECGESFFEKIRNDEFIYRNYDI</sequence>
<protein>
    <submittedName>
        <fullName evidence="1">Uncharacterized protein</fullName>
    </submittedName>
</protein>
<accession>M6FUL8</accession>